<dbReference type="Pfam" id="PF01535">
    <property type="entry name" value="PPR"/>
    <property type="match status" value="4"/>
</dbReference>
<evidence type="ECO:0000313" key="5">
    <source>
        <dbReference type="Proteomes" id="UP001457282"/>
    </source>
</evidence>
<organism evidence="4 5">
    <name type="scientific">Rubus argutus</name>
    <name type="common">Southern blackberry</name>
    <dbReference type="NCBI Taxonomy" id="59490"/>
    <lineage>
        <taxon>Eukaryota</taxon>
        <taxon>Viridiplantae</taxon>
        <taxon>Streptophyta</taxon>
        <taxon>Embryophyta</taxon>
        <taxon>Tracheophyta</taxon>
        <taxon>Spermatophyta</taxon>
        <taxon>Magnoliopsida</taxon>
        <taxon>eudicotyledons</taxon>
        <taxon>Gunneridae</taxon>
        <taxon>Pentapetalae</taxon>
        <taxon>rosids</taxon>
        <taxon>fabids</taxon>
        <taxon>Rosales</taxon>
        <taxon>Rosaceae</taxon>
        <taxon>Rosoideae</taxon>
        <taxon>Rosoideae incertae sedis</taxon>
        <taxon>Rubus</taxon>
    </lineage>
</organism>
<keyword evidence="5" id="KW-1185">Reference proteome</keyword>
<dbReference type="NCBIfam" id="TIGR00756">
    <property type="entry name" value="PPR"/>
    <property type="match status" value="1"/>
</dbReference>
<dbReference type="InterPro" id="IPR002885">
    <property type="entry name" value="PPR_rpt"/>
</dbReference>
<dbReference type="PANTHER" id="PTHR45717">
    <property type="entry name" value="OS12G0527900 PROTEIN"/>
    <property type="match status" value="1"/>
</dbReference>
<dbReference type="PANTHER" id="PTHR45717:SF28">
    <property type="entry name" value="PENTACOTRIPEPTIDE-REPEAT REGION OF PRORP DOMAIN-CONTAINING PROTEIN"/>
    <property type="match status" value="1"/>
</dbReference>
<evidence type="ECO:0000256" key="2">
    <source>
        <dbReference type="ARBA" id="ARBA00022737"/>
    </source>
</evidence>
<evidence type="ECO:0000313" key="4">
    <source>
        <dbReference type="EMBL" id="KAK9921563.1"/>
    </source>
</evidence>
<dbReference type="Proteomes" id="UP001457282">
    <property type="component" value="Unassembled WGS sequence"/>
</dbReference>
<reference evidence="4 5" key="1">
    <citation type="journal article" date="2023" name="G3 (Bethesda)">
        <title>A chromosome-length genome assembly and annotation of blackberry (Rubus argutus, cv. 'Hillquist').</title>
        <authorList>
            <person name="Bruna T."/>
            <person name="Aryal R."/>
            <person name="Dudchenko O."/>
            <person name="Sargent D.J."/>
            <person name="Mead D."/>
            <person name="Buti M."/>
            <person name="Cavallini A."/>
            <person name="Hytonen T."/>
            <person name="Andres J."/>
            <person name="Pham M."/>
            <person name="Weisz D."/>
            <person name="Mascagni F."/>
            <person name="Usai G."/>
            <person name="Natali L."/>
            <person name="Bassil N."/>
            <person name="Fernandez G.E."/>
            <person name="Lomsadze A."/>
            <person name="Armour M."/>
            <person name="Olukolu B."/>
            <person name="Poorten T."/>
            <person name="Britton C."/>
            <person name="Davik J."/>
            <person name="Ashrafi H."/>
            <person name="Aiden E.L."/>
            <person name="Borodovsky M."/>
            <person name="Worthington M."/>
        </authorList>
    </citation>
    <scope>NUCLEOTIDE SEQUENCE [LARGE SCALE GENOMIC DNA]</scope>
    <source>
        <strain evidence="4">PI 553951</strain>
    </source>
</reference>
<evidence type="ECO:0008006" key="6">
    <source>
        <dbReference type="Google" id="ProtNLM"/>
    </source>
</evidence>
<evidence type="ECO:0000256" key="1">
    <source>
        <dbReference type="ARBA" id="ARBA00007626"/>
    </source>
</evidence>
<dbReference type="PROSITE" id="PS51375">
    <property type="entry name" value="PPR"/>
    <property type="match status" value="1"/>
</dbReference>
<proteinExistence type="inferred from homology"/>
<dbReference type="Gene3D" id="1.25.40.10">
    <property type="entry name" value="Tetratricopeptide repeat domain"/>
    <property type="match status" value="2"/>
</dbReference>
<evidence type="ECO:0000256" key="3">
    <source>
        <dbReference type="PROSITE-ProRule" id="PRU00708"/>
    </source>
</evidence>
<keyword evidence="2" id="KW-0677">Repeat</keyword>
<sequence>MKHSRLSPLFNFYSRFGLRNVPGVSLYSTAAKPPPTSIRRRWKGSLNRLYGRISRIADPKAPIHLILDQWIEGGGTVDKVGLVTIVKELKHFNRLNHALQVSMWMSDKRYFELSPSDVAVRLDLIAKVHGLEQAESYFNNIPKPLKVLGVYLALLNCYADAKLVEKAEATMQKIRDLGLARTSLAYNNLLNLYQQTRNRDKLDALVNEMEAKGIRCDKFTYGIRLGAYAASSDFEAVDKILAKWESHPEGHLDWISYAVVANAYIKGGNEDKALAMLKKCEELIPSAERQREAYEYLMPQYAALGKKDNVMRLWELYKERMLCVYNRGYKITITSLLKIGDIEGAEKIFEEWESEHSSYGIRIPNHLIAAYARNGLLDKAVAIIDRVILKGVKPDVKSWCCLARVHLAHDQAEKAVEFSRNALLAARPGWKTDKDVWVACLNHLIKKPDLEGAKEYIKLLRDKNIITANKQERLLNNINKEDSNSGRR</sequence>
<dbReference type="AlphaFoldDB" id="A0AAW1WAB7"/>
<name>A0AAW1WAB7_RUBAR</name>
<dbReference type="SUPFAM" id="SSF48452">
    <property type="entry name" value="TPR-like"/>
    <property type="match status" value="2"/>
</dbReference>
<comment type="caution">
    <text evidence="4">The sequence shown here is derived from an EMBL/GenBank/DDBJ whole genome shotgun (WGS) entry which is preliminary data.</text>
</comment>
<feature type="repeat" description="PPR" evidence="3">
    <location>
        <begin position="360"/>
        <end position="394"/>
    </location>
</feature>
<comment type="similarity">
    <text evidence="1">Belongs to the PPR family. P subfamily.</text>
</comment>
<dbReference type="GO" id="GO:0005739">
    <property type="term" value="C:mitochondrion"/>
    <property type="evidence" value="ECO:0007669"/>
    <property type="project" value="TreeGrafter"/>
</dbReference>
<dbReference type="InterPro" id="IPR011990">
    <property type="entry name" value="TPR-like_helical_dom_sf"/>
</dbReference>
<protein>
    <recommendedName>
        <fullName evidence="6">Pentatricopeptide repeat-containing protein</fullName>
    </recommendedName>
</protein>
<dbReference type="GO" id="GO:0003729">
    <property type="term" value="F:mRNA binding"/>
    <property type="evidence" value="ECO:0007669"/>
    <property type="project" value="UniProtKB-ARBA"/>
</dbReference>
<gene>
    <name evidence="4" type="ORF">M0R45_030068</name>
</gene>
<dbReference type="EMBL" id="JBEDUW010000006">
    <property type="protein sequence ID" value="KAK9921563.1"/>
    <property type="molecule type" value="Genomic_DNA"/>
</dbReference>
<accession>A0AAW1WAB7</accession>